<evidence type="ECO:0000313" key="1">
    <source>
        <dbReference type="EMBL" id="KAG0711202.1"/>
    </source>
</evidence>
<accession>A0A8J4XP94</accession>
<sequence>MQSETSLVPLATRVQCIMACRVARVFRRDVGGVAQRRLRLAMTQGIECLRRQHVAHQHLASHPQPHSRGDHRAVAGGRCPRPHLQCSAPVGAPRRRVHRHAVACL</sequence>
<dbReference type="EMBL" id="JACEEZ010023524">
    <property type="protein sequence ID" value="KAG0711202.1"/>
    <property type="molecule type" value="Genomic_DNA"/>
</dbReference>
<gene>
    <name evidence="1" type="ORF">GWK47_021122</name>
</gene>
<protein>
    <submittedName>
        <fullName evidence="1">Uncharacterized protein</fullName>
    </submittedName>
</protein>
<evidence type="ECO:0000313" key="2">
    <source>
        <dbReference type="Proteomes" id="UP000770661"/>
    </source>
</evidence>
<reference evidence="1" key="1">
    <citation type="submission" date="2020-07" db="EMBL/GenBank/DDBJ databases">
        <title>The High-quality genome of the commercially important snow crab, Chionoecetes opilio.</title>
        <authorList>
            <person name="Jeong J.-H."/>
            <person name="Ryu S."/>
        </authorList>
    </citation>
    <scope>NUCLEOTIDE SEQUENCE</scope>
    <source>
        <strain evidence="1">MADBK_172401_WGS</strain>
        <tissue evidence="1">Digestive gland</tissue>
    </source>
</reference>
<comment type="caution">
    <text evidence="1">The sequence shown here is derived from an EMBL/GenBank/DDBJ whole genome shotgun (WGS) entry which is preliminary data.</text>
</comment>
<dbReference type="Proteomes" id="UP000770661">
    <property type="component" value="Unassembled WGS sequence"/>
</dbReference>
<proteinExistence type="predicted"/>
<dbReference type="AlphaFoldDB" id="A0A8J4XP94"/>
<dbReference type="OrthoDB" id="6373033at2759"/>
<name>A0A8J4XP94_CHIOP</name>
<keyword evidence="2" id="KW-1185">Reference proteome</keyword>
<organism evidence="1 2">
    <name type="scientific">Chionoecetes opilio</name>
    <name type="common">Atlantic snow crab</name>
    <name type="synonym">Cancer opilio</name>
    <dbReference type="NCBI Taxonomy" id="41210"/>
    <lineage>
        <taxon>Eukaryota</taxon>
        <taxon>Metazoa</taxon>
        <taxon>Ecdysozoa</taxon>
        <taxon>Arthropoda</taxon>
        <taxon>Crustacea</taxon>
        <taxon>Multicrustacea</taxon>
        <taxon>Malacostraca</taxon>
        <taxon>Eumalacostraca</taxon>
        <taxon>Eucarida</taxon>
        <taxon>Decapoda</taxon>
        <taxon>Pleocyemata</taxon>
        <taxon>Brachyura</taxon>
        <taxon>Eubrachyura</taxon>
        <taxon>Majoidea</taxon>
        <taxon>Majidae</taxon>
        <taxon>Chionoecetes</taxon>
    </lineage>
</organism>